<feature type="transmembrane region" description="Helical" evidence="1">
    <location>
        <begin position="58"/>
        <end position="78"/>
    </location>
</feature>
<gene>
    <name evidence="2" type="ORF">ETD83_17620</name>
</gene>
<keyword evidence="1" id="KW-1133">Transmembrane helix</keyword>
<dbReference type="InterPro" id="IPR047789">
    <property type="entry name" value="CU044_5270-like"/>
</dbReference>
<keyword evidence="1" id="KW-0812">Transmembrane</keyword>
<accession>A0A5C4JBR0</accession>
<comment type="caution">
    <text evidence="2">The sequence shown here is derived from an EMBL/GenBank/DDBJ whole genome shotgun (WGS) entry which is preliminary data.</text>
</comment>
<protein>
    <submittedName>
        <fullName evidence="2">Uncharacterized protein</fullName>
    </submittedName>
</protein>
<dbReference type="RefSeq" id="WP_138646215.1">
    <property type="nucleotide sequence ID" value="NZ_VCKW01000082.1"/>
</dbReference>
<reference evidence="2 3" key="1">
    <citation type="submission" date="2019-05" db="EMBL/GenBank/DDBJ databases">
        <title>Draft genome sequence of Actinomadura sp. 14C53.</title>
        <authorList>
            <person name="Saricaoglu S."/>
            <person name="Isik K."/>
        </authorList>
    </citation>
    <scope>NUCLEOTIDE SEQUENCE [LARGE SCALE GENOMIC DNA]</scope>
    <source>
        <strain evidence="2 3">14C53</strain>
    </source>
</reference>
<dbReference type="OrthoDB" id="3467914at2"/>
<keyword evidence="1" id="KW-0472">Membrane</keyword>
<organism evidence="2 3">
    <name type="scientific">Actinomadura soli</name>
    <dbReference type="NCBI Taxonomy" id="2508997"/>
    <lineage>
        <taxon>Bacteria</taxon>
        <taxon>Bacillati</taxon>
        <taxon>Actinomycetota</taxon>
        <taxon>Actinomycetes</taxon>
        <taxon>Streptosporangiales</taxon>
        <taxon>Thermomonosporaceae</taxon>
        <taxon>Actinomadura</taxon>
    </lineage>
</organism>
<evidence type="ECO:0000313" key="3">
    <source>
        <dbReference type="Proteomes" id="UP000309174"/>
    </source>
</evidence>
<sequence length="388" mass="41269">MNDDVLRTLREARPAELDPDVPVDARVRQMELARAMAAGPGPDGARTRKAGRRRVRPVWGIGLSAAVAAGVLAAVIVVPSGDDGAGTPRAGHGAGQLLDAKTVLLTAAEKADGRTDTMRAYWHTVTISSHTHTVGQGDGRYSVTVRERHETWTPGDPGGKVYGREQYLGAKPATAADEAAWRRAGSPGTFELRIPISPGSKITKPYRAKLAPASQQPPKVSVSPLVDGDKVFWLGRNVTMRQLRSLPSDPKRLKAELIRWYEGHDTESDRPMGAAEWLYRVASGMVMSMPVPPEVRAAGFRMLAGLPGVRSAGRVTDPQGRAGDAIAVDDTTPGGVIRDQMIIDLASGTALARGNVMVKAVAGSDVPTGRTMSSEVVLTAEWTDSAPR</sequence>
<keyword evidence="3" id="KW-1185">Reference proteome</keyword>
<evidence type="ECO:0000256" key="1">
    <source>
        <dbReference type="SAM" id="Phobius"/>
    </source>
</evidence>
<dbReference type="NCBIfam" id="NF038083">
    <property type="entry name" value="CU044_5270_fam"/>
    <property type="match status" value="1"/>
</dbReference>
<proteinExistence type="predicted"/>
<name>A0A5C4JBR0_9ACTN</name>
<dbReference type="AlphaFoldDB" id="A0A5C4JBR0"/>
<evidence type="ECO:0000313" key="2">
    <source>
        <dbReference type="EMBL" id="TMQ99987.1"/>
    </source>
</evidence>
<dbReference type="Proteomes" id="UP000309174">
    <property type="component" value="Unassembled WGS sequence"/>
</dbReference>
<dbReference type="EMBL" id="VCKW01000082">
    <property type="protein sequence ID" value="TMQ99987.1"/>
    <property type="molecule type" value="Genomic_DNA"/>
</dbReference>